<name>A0A0F9V755_9ZZZZ</name>
<accession>A0A0F9V755</accession>
<dbReference type="AlphaFoldDB" id="A0A0F9V755"/>
<sequence>MVIWDVLIAIFIWRAFFHTSEKPDYDEIREIVREEIKRKKKHGRK</sequence>
<evidence type="ECO:0000313" key="1">
    <source>
        <dbReference type="EMBL" id="KKN69336.1"/>
    </source>
</evidence>
<protein>
    <submittedName>
        <fullName evidence="1">Uncharacterized protein</fullName>
    </submittedName>
</protein>
<organism evidence="1">
    <name type="scientific">marine sediment metagenome</name>
    <dbReference type="NCBI Taxonomy" id="412755"/>
    <lineage>
        <taxon>unclassified sequences</taxon>
        <taxon>metagenomes</taxon>
        <taxon>ecological metagenomes</taxon>
    </lineage>
</organism>
<proteinExistence type="predicted"/>
<dbReference type="EMBL" id="LAZR01000428">
    <property type="protein sequence ID" value="KKN69336.1"/>
    <property type="molecule type" value="Genomic_DNA"/>
</dbReference>
<gene>
    <name evidence="1" type="ORF">LCGC14_0441950</name>
</gene>
<reference evidence="1" key="1">
    <citation type="journal article" date="2015" name="Nature">
        <title>Complex archaea that bridge the gap between prokaryotes and eukaryotes.</title>
        <authorList>
            <person name="Spang A."/>
            <person name="Saw J.H."/>
            <person name="Jorgensen S.L."/>
            <person name="Zaremba-Niedzwiedzka K."/>
            <person name="Martijn J."/>
            <person name="Lind A.E."/>
            <person name="van Eijk R."/>
            <person name="Schleper C."/>
            <person name="Guy L."/>
            <person name="Ettema T.J."/>
        </authorList>
    </citation>
    <scope>NUCLEOTIDE SEQUENCE</scope>
</reference>
<comment type="caution">
    <text evidence="1">The sequence shown here is derived from an EMBL/GenBank/DDBJ whole genome shotgun (WGS) entry which is preliminary data.</text>
</comment>